<name>A0A5P2UFA8_9ACTN</name>
<dbReference type="EMBL" id="BMVX01000008">
    <property type="protein sequence ID" value="GGZ65241.1"/>
    <property type="molecule type" value="Genomic_DNA"/>
</dbReference>
<reference evidence="2 3" key="2">
    <citation type="submission" date="2017-09" db="EMBL/GenBank/DDBJ databases">
        <authorList>
            <person name="Lee N."/>
            <person name="Cho B.-K."/>
        </authorList>
    </citation>
    <scope>NUCLEOTIDE SEQUENCE [LARGE SCALE GENOMIC DNA]</scope>
    <source>
        <strain evidence="2 3">ATCC 27467</strain>
    </source>
</reference>
<keyword evidence="2" id="KW-0808">Transferase</keyword>
<reference evidence="1" key="3">
    <citation type="submission" date="2020-09" db="EMBL/GenBank/DDBJ databases">
        <authorList>
            <person name="Sun Q."/>
            <person name="Ohkuma M."/>
        </authorList>
    </citation>
    <scope>NUCLEOTIDE SEQUENCE</scope>
    <source>
        <strain evidence="1">JCM 4834</strain>
    </source>
</reference>
<evidence type="ECO:0000313" key="2">
    <source>
        <dbReference type="EMBL" id="QEU77678.1"/>
    </source>
</evidence>
<dbReference type="EMBL" id="CP023701">
    <property type="protein sequence ID" value="QEU77678.1"/>
    <property type="molecule type" value="Genomic_DNA"/>
</dbReference>
<gene>
    <name evidence="2" type="ORF">CP968_04740</name>
    <name evidence="1" type="ORF">GCM10010371_26190</name>
</gene>
<dbReference type="KEGG" id="ssub:CP968_04740"/>
<sequence>MSTAGTPRVTAPEPWNRGPYAAAIGSSAGNLTLRDAEGWCLPLDVRRWSAPADAADRAVVERCSGRVLDIGCGAGRFVEALTRCGHRALGIDVCPTAVISTVCRGGAAVSRSVFEPLPEEGRWDTALLIDGNIGIGGNPRTLLGRIRELVHDRGLLIVETAPADVDERRRVRLHAGPQAAGPVFAWATVGARALERHARTCGWTVVEEWGGPSGERHFAALRPAA</sequence>
<dbReference type="GO" id="GO:0032259">
    <property type="term" value="P:methylation"/>
    <property type="evidence" value="ECO:0007669"/>
    <property type="project" value="UniProtKB-KW"/>
</dbReference>
<keyword evidence="3" id="KW-1185">Reference proteome</keyword>
<dbReference type="GO" id="GO:0008168">
    <property type="term" value="F:methyltransferase activity"/>
    <property type="evidence" value="ECO:0007669"/>
    <property type="project" value="UniProtKB-KW"/>
</dbReference>
<evidence type="ECO:0000313" key="1">
    <source>
        <dbReference type="EMBL" id="GGZ65241.1"/>
    </source>
</evidence>
<organism evidence="2 3">
    <name type="scientific">Streptomyces subrutilus</name>
    <dbReference type="NCBI Taxonomy" id="36818"/>
    <lineage>
        <taxon>Bacteria</taxon>
        <taxon>Bacillati</taxon>
        <taxon>Actinomycetota</taxon>
        <taxon>Actinomycetes</taxon>
        <taxon>Kitasatosporales</taxon>
        <taxon>Streptomycetaceae</taxon>
        <taxon>Streptomyces</taxon>
    </lineage>
</organism>
<dbReference type="Proteomes" id="UP000634660">
    <property type="component" value="Unassembled WGS sequence"/>
</dbReference>
<dbReference type="InterPro" id="IPR029063">
    <property type="entry name" value="SAM-dependent_MTases_sf"/>
</dbReference>
<dbReference type="Gene3D" id="3.40.50.150">
    <property type="entry name" value="Vaccinia Virus protein VP39"/>
    <property type="match status" value="1"/>
</dbReference>
<dbReference type="OrthoDB" id="4484556at2"/>
<reference evidence="1" key="1">
    <citation type="journal article" date="2014" name="Int. J. Syst. Evol. Microbiol.">
        <title>Complete genome sequence of Corynebacterium casei LMG S-19264T (=DSM 44701T), isolated from a smear-ripened cheese.</title>
        <authorList>
            <consortium name="US DOE Joint Genome Institute (JGI-PGF)"/>
            <person name="Walter F."/>
            <person name="Albersmeier A."/>
            <person name="Kalinowski J."/>
            <person name="Ruckert C."/>
        </authorList>
    </citation>
    <scope>NUCLEOTIDE SEQUENCE</scope>
    <source>
        <strain evidence="1">JCM 4834</strain>
    </source>
</reference>
<dbReference type="Proteomes" id="UP000326831">
    <property type="component" value="Chromosome"/>
</dbReference>
<evidence type="ECO:0000313" key="3">
    <source>
        <dbReference type="Proteomes" id="UP000326831"/>
    </source>
</evidence>
<dbReference type="Pfam" id="PF13489">
    <property type="entry name" value="Methyltransf_23"/>
    <property type="match status" value="1"/>
</dbReference>
<keyword evidence="2" id="KW-0489">Methyltransferase</keyword>
<dbReference type="CDD" id="cd02440">
    <property type="entry name" value="AdoMet_MTases"/>
    <property type="match status" value="1"/>
</dbReference>
<dbReference type="SUPFAM" id="SSF53335">
    <property type="entry name" value="S-adenosyl-L-methionine-dependent methyltransferases"/>
    <property type="match status" value="1"/>
</dbReference>
<dbReference type="RefSeq" id="WP_150516774.1">
    <property type="nucleotide sequence ID" value="NZ_BMVX01000008.1"/>
</dbReference>
<dbReference type="AlphaFoldDB" id="A0A5P2UFA8"/>
<accession>A0A5P2UFA8</accession>
<proteinExistence type="predicted"/>
<protein>
    <submittedName>
        <fullName evidence="2">Methyltransferase domain-containing protein</fullName>
    </submittedName>
    <submittedName>
        <fullName evidence="1">Methyltransferase type 11</fullName>
    </submittedName>
</protein>